<comment type="subcellular location">
    <subcellularLocation>
        <location evidence="1">Cytoplasm</location>
    </subcellularLocation>
    <subcellularLocation>
        <location evidence="11">Endomembrane system</location>
        <topology evidence="11">Single-pass type I membrane protein</topology>
    </subcellularLocation>
</comment>
<keyword evidence="3 13" id="KW-0812">Transmembrane</keyword>
<dbReference type="Proteomes" id="UP000265160">
    <property type="component" value="LG14"/>
</dbReference>
<keyword evidence="8" id="KW-0325">Glycoprotein</keyword>
<dbReference type="Pfam" id="PF13927">
    <property type="entry name" value="Ig_3"/>
    <property type="match status" value="1"/>
</dbReference>
<evidence type="ECO:0000256" key="1">
    <source>
        <dbReference type="ARBA" id="ARBA00004496"/>
    </source>
</evidence>
<keyword evidence="4 14" id="KW-0732">Signal</keyword>
<evidence type="ECO:0000256" key="3">
    <source>
        <dbReference type="ARBA" id="ARBA00022692"/>
    </source>
</evidence>
<evidence type="ECO:0000313" key="16">
    <source>
        <dbReference type="Ensembl" id="ENSMZEP00005021051.1"/>
    </source>
</evidence>
<dbReference type="GO" id="GO:0005737">
    <property type="term" value="C:cytoplasm"/>
    <property type="evidence" value="ECO:0007669"/>
    <property type="project" value="UniProtKB-SubCell"/>
</dbReference>
<dbReference type="GeneTree" id="ENSGT01130000278319"/>
<organism evidence="16 17">
    <name type="scientific">Maylandia zebra</name>
    <name type="common">zebra mbuna</name>
    <dbReference type="NCBI Taxonomy" id="106582"/>
    <lineage>
        <taxon>Eukaryota</taxon>
        <taxon>Metazoa</taxon>
        <taxon>Chordata</taxon>
        <taxon>Craniata</taxon>
        <taxon>Vertebrata</taxon>
        <taxon>Euteleostomi</taxon>
        <taxon>Actinopterygii</taxon>
        <taxon>Neopterygii</taxon>
        <taxon>Teleostei</taxon>
        <taxon>Neoteleostei</taxon>
        <taxon>Acanthomorphata</taxon>
        <taxon>Ovalentaria</taxon>
        <taxon>Cichlomorphae</taxon>
        <taxon>Cichliformes</taxon>
        <taxon>Cichlidae</taxon>
        <taxon>African cichlids</taxon>
        <taxon>Pseudocrenilabrinae</taxon>
        <taxon>Haplochromini</taxon>
        <taxon>Maylandia</taxon>
        <taxon>Maylandia zebra complex</taxon>
    </lineage>
</organism>
<evidence type="ECO:0000256" key="14">
    <source>
        <dbReference type="SAM" id="SignalP"/>
    </source>
</evidence>
<dbReference type="AlphaFoldDB" id="A0A3P9CGR4"/>
<keyword evidence="5 13" id="KW-1133">Transmembrane helix</keyword>
<evidence type="ECO:0000256" key="5">
    <source>
        <dbReference type="ARBA" id="ARBA00022989"/>
    </source>
</evidence>
<keyword evidence="10" id="KW-0393">Immunoglobulin domain</keyword>
<dbReference type="InterPro" id="IPR052280">
    <property type="entry name" value="HEPACAM_domain"/>
</dbReference>
<feature type="chain" id="PRO_5017982278" evidence="14">
    <location>
        <begin position="38"/>
        <end position="403"/>
    </location>
</feature>
<evidence type="ECO:0000256" key="9">
    <source>
        <dbReference type="ARBA" id="ARBA00023306"/>
    </source>
</evidence>
<keyword evidence="2" id="KW-0963">Cytoplasm</keyword>
<name>A0A3P9CGR4_9CICH</name>
<dbReference type="InterPro" id="IPR013783">
    <property type="entry name" value="Ig-like_fold"/>
</dbReference>
<evidence type="ECO:0000256" key="2">
    <source>
        <dbReference type="ARBA" id="ARBA00022490"/>
    </source>
</evidence>
<dbReference type="Ensembl" id="ENSMZET00005021743.1">
    <property type="protein sequence ID" value="ENSMZEP00005021051.1"/>
    <property type="gene ID" value="ENSMZEG00005015799.1"/>
</dbReference>
<dbReference type="GO" id="GO:0012505">
    <property type="term" value="C:endomembrane system"/>
    <property type="evidence" value="ECO:0007669"/>
    <property type="project" value="UniProtKB-SubCell"/>
</dbReference>
<dbReference type="PROSITE" id="PS50835">
    <property type="entry name" value="IG_LIKE"/>
    <property type="match status" value="1"/>
</dbReference>
<feature type="domain" description="Ig-like" evidence="15">
    <location>
        <begin position="154"/>
        <end position="240"/>
    </location>
</feature>
<dbReference type="Pfam" id="PF07686">
    <property type="entry name" value="V-set"/>
    <property type="match status" value="1"/>
</dbReference>
<reference evidence="16" key="2">
    <citation type="submission" date="2025-08" db="UniProtKB">
        <authorList>
            <consortium name="Ensembl"/>
        </authorList>
    </citation>
    <scope>IDENTIFICATION</scope>
</reference>
<dbReference type="InterPro" id="IPR013106">
    <property type="entry name" value="Ig_V-set"/>
</dbReference>
<reference evidence="16" key="3">
    <citation type="submission" date="2025-09" db="UniProtKB">
        <authorList>
            <consortium name="Ensembl"/>
        </authorList>
    </citation>
    <scope>IDENTIFICATION</scope>
</reference>
<dbReference type="InterPro" id="IPR003598">
    <property type="entry name" value="Ig_sub2"/>
</dbReference>
<dbReference type="SMART" id="SM00408">
    <property type="entry name" value="IGc2"/>
    <property type="match status" value="1"/>
</dbReference>
<sequence>MKVERKPSSRDGSFADIPPLLKLLGLLVFVLSGEVSGVNVTSQTQVVRGTVGKEALLSVSYSSSSTDKPVVKWQLKKDKVKPITVVQSIGTDIIGNLRPEYRNRILVFENGSLLLHNLQLSDEGVYEVEISITDDTFTGERYIQLTVDVPISKPYIQMMASSVLEYSEHFNLHCSHDNGTKPVYSWLKGGKVLTNDSRLLLSHDQKVLTISRVLMSDDDIYACTVENPISNTKSSPVRLTVYRRSSLYIILSTGGIFLLITLVTVCACWKPSNCHTCVIILFQESLERLEECSGNAMSQSETSLPATYASVPPPSSHRTDRPIWSTPRRYPRSSSPLAQPLPQPLPGSSLRPVRSPAHSPGSSPRSFSPVRKVRPPVGIPTGHLPVEVECADTSDQTHTPPQH</sequence>
<evidence type="ECO:0000256" key="8">
    <source>
        <dbReference type="ARBA" id="ARBA00023180"/>
    </source>
</evidence>
<accession>A0A3P9CGR4</accession>
<evidence type="ECO:0000256" key="11">
    <source>
        <dbReference type="ARBA" id="ARBA00046288"/>
    </source>
</evidence>
<evidence type="ECO:0000256" key="13">
    <source>
        <dbReference type="SAM" id="Phobius"/>
    </source>
</evidence>
<dbReference type="Gene3D" id="2.60.40.10">
    <property type="entry name" value="Immunoglobulins"/>
    <property type="match status" value="2"/>
</dbReference>
<reference evidence="16 17" key="1">
    <citation type="journal article" date="2014" name="Nature">
        <title>The genomic substrate for adaptive radiation in African cichlid fish.</title>
        <authorList>
            <person name="Brawand D."/>
            <person name="Wagner C.E."/>
            <person name="Li Y.I."/>
            <person name="Malinsky M."/>
            <person name="Keller I."/>
            <person name="Fan S."/>
            <person name="Simakov O."/>
            <person name="Ng A.Y."/>
            <person name="Lim Z.W."/>
            <person name="Bezault E."/>
            <person name="Turner-Maier J."/>
            <person name="Johnson J."/>
            <person name="Alcazar R."/>
            <person name="Noh H.J."/>
            <person name="Russell P."/>
            <person name="Aken B."/>
            <person name="Alfoldi J."/>
            <person name="Amemiya C."/>
            <person name="Azzouzi N."/>
            <person name="Baroiller J.F."/>
            <person name="Barloy-Hubler F."/>
            <person name="Berlin A."/>
            <person name="Bloomquist R."/>
            <person name="Carleton K.L."/>
            <person name="Conte M.A."/>
            <person name="D'Cotta H."/>
            <person name="Eshel O."/>
            <person name="Gaffney L."/>
            <person name="Galibert F."/>
            <person name="Gante H.F."/>
            <person name="Gnerre S."/>
            <person name="Greuter L."/>
            <person name="Guyon R."/>
            <person name="Haddad N.S."/>
            <person name="Haerty W."/>
            <person name="Harris R.M."/>
            <person name="Hofmann H.A."/>
            <person name="Hourlier T."/>
            <person name="Hulata G."/>
            <person name="Jaffe D.B."/>
            <person name="Lara M."/>
            <person name="Lee A.P."/>
            <person name="MacCallum I."/>
            <person name="Mwaiko S."/>
            <person name="Nikaido M."/>
            <person name="Nishihara H."/>
            <person name="Ozouf-Costaz C."/>
            <person name="Penman D.J."/>
            <person name="Przybylski D."/>
            <person name="Rakotomanga M."/>
            <person name="Renn S.C.P."/>
            <person name="Ribeiro F.J."/>
            <person name="Ron M."/>
            <person name="Salzburger W."/>
            <person name="Sanchez-Pulido L."/>
            <person name="Santos M.E."/>
            <person name="Searle S."/>
            <person name="Sharpe T."/>
            <person name="Swofford R."/>
            <person name="Tan F.J."/>
            <person name="Williams L."/>
            <person name="Young S."/>
            <person name="Yin S."/>
            <person name="Okada N."/>
            <person name="Kocher T.D."/>
            <person name="Miska E.A."/>
            <person name="Lander E.S."/>
            <person name="Venkatesh B."/>
            <person name="Fernald R.D."/>
            <person name="Meyer A."/>
            <person name="Ponting C.P."/>
            <person name="Streelman J.T."/>
            <person name="Lindblad-Toh K."/>
            <person name="Seehausen O."/>
            <person name="Di Palma F."/>
        </authorList>
    </citation>
    <scope>NUCLEOTIDE SEQUENCE</scope>
</reference>
<keyword evidence="9" id="KW-0131">Cell cycle</keyword>
<dbReference type="InterPro" id="IPR003599">
    <property type="entry name" value="Ig_sub"/>
</dbReference>
<dbReference type="InterPro" id="IPR036179">
    <property type="entry name" value="Ig-like_dom_sf"/>
</dbReference>
<dbReference type="PANTHER" id="PTHR44888:SF2">
    <property type="entry name" value="HEPATIC AND GLIAL CELL ADHESION MOLECULE"/>
    <property type="match status" value="1"/>
</dbReference>
<protein>
    <submittedName>
        <fullName evidence="16">Hepatic and glial cell adhesion molecule a</fullName>
    </submittedName>
</protein>
<dbReference type="SUPFAM" id="SSF48726">
    <property type="entry name" value="Immunoglobulin"/>
    <property type="match status" value="2"/>
</dbReference>
<evidence type="ECO:0000256" key="7">
    <source>
        <dbReference type="ARBA" id="ARBA00023157"/>
    </source>
</evidence>
<proteinExistence type="predicted"/>
<evidence type="ECO:0000256" key="12">
    <source>
        <dbReference type="SAM" id="MobiDB-lite"/>
    </source>
</evidence>
<keyword evidence="7" id="KW-1015">Disulfide bond</keyword>
<dbReference type="InterPro" id="IPR007110">
    <property type="entry name" value="Ig-like_dom"/>
</dbReference>
<evidence type="ECO:0000256" key="6">
    <source>
        <dbReference type="ARBA" id="ARBA00023136"/>
    </source>
</evidence>
<keyword evidence="6 13" id="KW-0472">Membrane</keyword>
<feature type="compositionally biased region" description="Polar residues" evidence="12">
    <location>
        <begin position="393"/>
        <end position="403"/>
    </location>
</feature>
<feature type="signal peptide" evidence="14">
    <location>
        <begin position="1"/>
        <end position="37"/>
    </location>
</feature>
<evidence type="ECO:0000259" key="15">
    <source>
        <dbReference type="PROSITE" id="PS50835"/>
    </source>
</evidence>
<evidence type="ECO:0000256" key="4">
    <source>
        <dbReference type="ARBA" id="ARBA00022729"/>
    </source>
</evidence>
<feature type="transmembrane region" description="Helical" evidence="13">
    <location>
        <begin position="247"/>
        <end position="265"/>
    </location>
</feature>
<dbReference type="PANTHER" id="PTHR44888">
    <property type="entry name" value="HEPACAM FAMILY MEMBER 2-RELATED"/>
    <property type="match status" value="1"/>
</dbReference>
<evidence type="ECO:0000313" key="17">
    <source>
        <dbReference type="Proteomes" id="UP000265160"/>
    </source>
</evidence>
<dbReference type="SMART" id="SM00409">
    <property type="entry name" value="IG"/>
    <property type="match status" value="2"/>
</dbReference>
<evidence type="ECO:0000256" key="10">
    <source>
        <dbReference type="ARBA" id="ARBA00023319"/>
    </source>
</evidence>
<keyword evidence="17" id="KW-1185">Reference proteome</keyword>
<feature type="region of interest" description="Disordered" evidence="12">
    <location>
        <begin position="303"/>
        <end position="403"/>
    </location>
</feature>